<reference evidence="2" key="1">
    <citation type="submission" date="2010-08" db="EMBL/GenBank/DDBJ databases">
        <authorList>
            <consortium name="Caenorhabditis japonica Sequencing Consortium"/>
            <person name="Wilson R.K."/>
        </authorList>
    </citation>
    <scope>NUCLEOTIDE SEQUENCE [LARGE SCALE GENOMIC DNA]</scope>
    <source>
        <strain evidence="2">DF5081</strain>
    </source>
</reference>
<dbReference type="EnsemblMetazoa" id="CJA31098.1">
    <property type="protein sequence ID" value="CJA31098.1"/>
    <property type="gene ID" value="WBGene00206945"/>
</dbReference>
<name>A0A8R1IBH1_CAEJA</name>
<organism evidence="1 2">
    <name type="scientific">Caenorhabditis japonica</name>
    <dbReference type="NCBI Taxonomy" id="281687"/>
    <lineage>
        <taxon>Eukaryota</taxon>
        <taxon>Metazoa</taxon>
        <taxon>Ecdysozoa</taxon>
        <taxon>Nematoda</taxon>
        <taxon>Chromadorea</taxon>
        <taxon>Rhabditida</taxon>
        <taxon>Rhabditina</taxon>
        <taxon>Rhabditomorpha</taxon>
        <taxon>Rhabditoidea</taxon>
        <taxon>Rhabditidae</taxon>
        <taxon>Peloderinae</taxon>
        <taxon>Caenorhabditis</taxon>
    </lineage>
</organism>
<accession>A0A8R1IBH1</accession>
<reference evidence="1" key="2">
    <citation type="submission" date="2022-06" db="UniProtKB">
        <authorList>
            <consortium name="EnsemblMetazoa"/>
        </authorList>
    </citation>
    <scope>IDENTIFICATION</scope>
    <source>
        <strain evidence="1">DF5081</strain>
    </source>
</reference>
<sequence>MRIARAQHYNCPIQILISFPPKSSLKCPSCQTVYNSQDGGWETSLLPCPIVDQINTKGAIIIKPSYGSIQE</sequence>
<dbReference type="Proteomes" id="UP000005237">
    <property type="component" value="Unassembled WGS sequence"/>
</dbReference>
<keyword evidence="2" id="KW-1185">Reference proteome</keyword>
<dbReference type="AlphaFoldDB" id="A0A8R1IBH1"/>
<evidence type="ECO:0000313" key="1">
    <source>
        <dbReference type="EnsemblMetazoa" id="CJA31098.1"/>
    </source>
</evidence>
<protein>
    <submittedName>
        <fullName evidence="1">Uncharacterized protein</fullName>
    </submittedName>
</protein>
<evidence type="ECO:0000313" key="2">
    <source>
        <dbReference type="Proteomes" id="UP000005237"/>
    </source>
</evidence>
<proteinExistence type="predicted"/>